<dbReference type="Proteomes" id="UP001265259">
    <property type="component" value="Unassembled WGS sequence"/>
</dbReference>
<dbReference type="Pfam" id="PF00494">
    <property type="entry name" value="SQS_PSY"/>
    <property type="match status" value="1"/>
</dbReference>
<dbReference type="SUPFAM" id="SSF48576">
    <property type="entry name" value="Terpenoid synthases"/>
    <property type="match status" value="1"/>
</dbReference>
<dbReference type="RefSeq" id="WP_311693942.1">
    <property type="nucleotide sequence ID" value="NZ_JAVRHL010000005.1"/>
</dbReference>
<dbReference type="PANTHER" id="PTHR31480">
    <property type="entry name" value="BIFUNCTIONAL LYCOPENE CYCLASE/PHYTOENE SYNTHASE"/>
    <property type="match status" value="1"/>
</dbReference>
<keyword evidence="3" id="KW-1185">Reference proteome</keyword>
<feature type="region of interest" description="Disordered" evidence="1">
    <location>
        <begin position="1"/>
        <end position="23"/>
    </location>
</feature>
<dbReference type="EMBL" id="JAVRHL010000005">
    <property type="protein sequence ID" value="MDT0684432.1"/>
    <property type="molecule type" value="Genomic_DNA"/>
</dbReference>
<sequence>MLDDMGKKVATPGDSVKLPVPRRAPENFPVASRLLPASLRPSVAAFYDVVRAADDLADDPALPRDEKLAGLDAIEDALDGAPWSPVDRLRAALGTIGRQGAMGHVRTMLGAFRADARGETCADWDDLLAYCDLSAVPVGRFLLDLHGETSFPARTASDDLSTALQILNHIQDMGADRRALGRLYLPETLIVEAGADTSDLRRPALTPALRGAVDDALARTDALLDRASPLPALLSARGLAAEAAAILSLARALLRRLKAGDMLAGRVTARRSDWARAGLAGLARLARPGPLGTRAA</sequence>
<proteinExistence type="predicted"/>
<reference evidence="2 3" key="1">
    <citation type="submission" date="2023-09" db="EMBL/GenBank/DDBJ databases">
        <authorList>
            <person name="Rey-Velasco X."/>
        </authorList>
    </citation>
    <scope>NUCLEOTIDE SEQUENCE [LARGE SCALE GENOMIC DNA]</scope>
    <source>
        <strain evidence="2 3">F158</strain>
    </source>
</reference>
<name>A0ABU3DMV8_9RHOB</name>
<organism evidence="2 3">
    <name type="scientific">Tropicimonas omnivorans</name>
    <dbReference type="NCBI Taxonomy" id="3075590"/>
    <lineage>
        <taxon>Bacteria</taxon>
        <taxon>Pseudomonadati</taxon>
        <taxon>Pseudomonadota</taxon>
        <taxon>Alphaproteobacteria</taxon>
        <taxon>Rhodobacterales</taxon>
        <taxon>Roseobacteraceae</taxon>
        <taxon>Tropicimonas</taxon>
    </lineage>
</organism>
<dbReference type="SFLD" id="SFLDS00005">
    <property type="entry name" value="Isoprenoid_Synthase_Type_I"/>
    <property type="match status" value="1"/>
</dbReference>
<comment type="caution">
    <text evidence="2">The sequence shown here is derived from an EMBL/GenBank/DDBJ whole genome shotgun (WGS) entry which is preliminary data.</text>
</comment>
<dbReference type="InterPro" id="IPR008949">
    <property type="entry name" value="Isoprenoid_synthase_dom_sf"/>
</dbReference>
<evidence type="ECO:0000313" key="3">
    <source>
        <dbReference type="Proteomes" id="UP001265259"/>
    </source>
</evidence>
<protein>
    <submittedName>
        <fullName evidence="2">Squalene/phytoene synthase family protein</fullName>
    </submittedName>
</protein>
<evidence type="ECO:0000313" key="2">
    <source>
        <dbReference type="EMBL" id="MDT0684432.1"/>
    </source>
</evidence>
<gene>
    <name evidence="2" type="ORF">RM543_17255</name>
</gene>
<dbReference type="SFLD" id="SFLDG01018">
    <property type="entry name" value="Squalene/Phytoene_Synthase_Lik"/>
    <property type="match status" value="1"/>
</dbReference>
<dbReference type="InterPro" id="IPR002060">
    <property type="entry name" value="Squ/phyt_synthse"/>
</dbReference>
<evidence type="ECO:0000256" key="1">
    <source>
        <dbReference type="SAM" id="MobiDB-lite"/>
    </source>
</evidence>
<dbReference type="Gene3D" id="1.10.600.10">
    <property type="entry name" value="Farnesyl Diphosphate Synthase"/>
    <property type="match status" value="1"/>
</dbReference>
<accession>A0ABU3DMV8</accession>